<feature type="transmembrane region" description="Helical" evidence="12">
    <location>
        <begin position="38"/>
        <end position="61"/>
    </location>
</feature>
<dbReference type="GO" id="GO:0008270">
    <property type="term" value="F:zinc ion binding"/>
    <property type="evidence" value="ECO:0007669"/>
    <property type="project" value="UniProtKB-KW"/>
</dbReference>
<evidence type="ECO:0000256" key="12">
    <source>
        <dbReference type="SAM" id="Phobius"/>
    </source>
</evidence>
<keyword evidence="6" id="KW-0479">Metal-binding</keyword>
<dbReference type="PROSITE" id="PS50089">
    <property type="entry name" value="ZF_RING_2"/>
    <property type="match status" value="1"/>
</dbReference>
<gene>
    <name evidence="14" type="ORF">E3N88_35467</name>
</gene>
<comment type="subcellular location">
    <subcellularLocation>
        <location evidence="2">Membrane</location>
        <topology evidence="2">Single-pass membrane protein</topology>
    </subcellularLocation>
</comment>
<dbReference type="Pfam" id="PF13639">
    <property type="entry name" value="zf-RING_2"/>
    <property type="match status" value="1"/>
</dbReference>
<dbReference type="Proteomes" id="UP000326396">
    <property type="component" value="Linkage Group LG7"/>
</dbReference>
<dbReference type="Gene3D" id="3.30.40.10">
    <property type="entry name" value="Zinc/RING finger domain, C3HC4 (zinc finger)"/>
    <property type="match status" value="1"/>
</dbReference>
<comment type="caution">
    <text evidence="14">The sequence shown here is derived from an EMBL/GenBank/DDBJ whole genome shotgun (WGS) entry which is preliminary data.</text>
</comment>
<dbReference type="InterPro" id="IPR001841">
    <property type="entry name" value="Znf_RING"/>
</dbReference>
<dbReference type="CDD" id="cd16454">
    <property type="entry name" value="RING-H2_PA-TM-RING"/>
    <property type="match status" value="1"/>
</dbReference>
<dbReference type="GO" id="GO:0016567">
    <property type="term" value="P:protein ubiquitination"/>
    <property type="evidence" value="ECO:0007669"/>
    <property type="project" value="InterPro"/>
</dbReference>
<name>A0A5N6M140_9ASTR</name>
<keyword evidence="4" id="KW-0808">Transferase</keyword>
<evidence type="ECO:0000256" key="4">
    <source>
        <dbReference type="ARBA" id="ARBA00022679"/>
    </source>
</evidence>
<dbReference type="EMBL" id="SZYD01000017">
    <property type="protein sequence ID" value="KAD3067587.1"/>
    <property type="molecule type" value="Genomic_DNA"/>
</dbReference>
<proteinExistence type="inferred from homology"/>
<dbReference type="SMART" id="SM00184">
    <property type="entry name" value="RING"/>
    <property type="match status" value="1"/>
</dbReference>
<dbReference type="GO" id="GO:0061630">
    <property type="term" value="F:ubiquitin protein ligase activity"/>
    <property type="evidence" value="ECO:0007669"/>
    <property type="project" value="UniProtKB-EC"/>
</dbReference>
<comment type="similarity">
    <text evidence="10">Belongs to the RING-type zinc finger family. ATL subfamily.</text>
</comment>
<feature type="domain" description="RING-type" evidence="13">
    <location>
        <begin position="104"/>
        <end position="146"/>
    </location>
</feature>
<evidence type="ECO:0000256" key="6">
    <source>
        <dbReference type="ARBA" id="ARBA00022723"/>
    </source>
</evidence>
<evidence type="ECO:0000313" key="15">
    <source>
        <dbReference type="Proteomes" id="UP000326396"/>
    </source>
</evidence>
<reference evidence="14 15" key="1">
    <citation type="submission" date="2019-05" db="EMBL/GenBank/DDBJ databases">
        <title>Mikania micrantha, genome provides insights into the molecular mechanism of rapid growth.</title>
        <authorList>
            <person name="Liu B."/>
        </authorList>
    </citation>
    <scope>NUCLEOTIDE SEQUENCE [LARGE SCALE GENOMIC DNA]</scope>
    <source>
        <strain evidence="14">NLD-2019</strain>
        <tissue evidence="14">Leaf</tissue>
    </source>
</reference>
<keyword evidence="11" id="KW-0863">Zinc-finger</keyword>
<dbReference type="SUPFAM" id="SSF57850">
    <property type="entry name" value="RING/U-box"/>
    <property type="match status" value="1"/>
</dbReference>
<evidence type="ECO:0000256" key="5">
    <source>
        <dbReference type="ARBA" id="ARBA00022692"/>
    </source>
</evidence>
<accession>A0A5N6M140</accession>
<comment type="catalytic activity">
    <reaction evidence="1">
        <text>S-ubiquitinyl-[E2 ubiquitin-conjugating enzyme]-L-cysteine + [acceptor protein]-L-lysine = [E2 ubiquitin-conjugating enzyme]-L-cysteine + N(6)-ubiquitinyl-[acceptor protein]-L-lysine.</text>
        <dbReference type="EC" id="2.3.2.27"/>
    </reaction>
</comment>
<sequence length="167" mass="19037">MMTTLHHHNFTFGLISSSSHHNDMNVANTKETNSLFNIIWIVLLCGLIVTFTVFQALRCYIQRRRSYEMSARASEVSTGLKKSALCQISTRVLGPEVKIHVTECTICLEDFVDGQNVRVLPQCSHEFHVGCIDKWFELHSSCPNCRNCLLEHPVSSHVVDIPRDYMV</sequence>
<evidence type="ECO:0000256" key="7">
    <source>
        <dbReference type="ARBA" id="ARBA00022833"/>
    </source>
</evidence>
<evidence type="ECO:0000256" key="8">
    <source>
        <dbReference type="ARBA" id="ARBA00022989"/>
    </source>
</evidence>
<keyword evidence="7" id="KW-0862">Zinc</keyword>
<evidence type="ECO:0000256" key="11">
    <source>
        <dbReference type="PROSITE-ProRule" id="PRU00175"/>
    </source>
</evidence>
<evidence type="ECO:0000259" key="13">
    <source>
        <dbReference type="PROSITE" id="PS50089"/>
    </source>
</evidence>
<evidence type="ECO:0000256" key="9">
    <source>
        <dbReference type="ARBA" id="ARBA00023136"/>
    </source>
</evidence>
<organism evidence="14 15">
    <name type="scientific">Mikania micrantha</name>
    <name type="common">bitter vine</name>
    <dbReference type="NCBI Taxonomy" id="192012"/>
    <lineage>
        <taxon>Eukaryota</taxon>
        <taxon>Viridiplantae</taxon>
        <taxon>Streptophyta</taxon>
        <taxon>Embryophyta</taxon>
        <taxon>Tracheophyta</taxon>
        <taxon>Spermatophyta</taxon>
        <taxon>Magnoliopsida</taxon>
        <taxon>eudicotyledons</taxon>
        <taxon>Gunneridae</taxon>
        <taxon>Pentapetalae</taxon>
        <taxon>asterids</taxon>
        <taxon>campanulids</taxon>
        <taxon>Asterales</taxon>
        <taxon>Asteraceae</taxon>
        <taxon>Asteroideae</taxon>
        <taxon>Heliantheae alliance</taxon>
        <taxon>Eupatorieae</taxon>
        <taxon>Mikania</taxon>
    </lineage>
</organism>
<keyword evidence="5 12" id="KW-0812">Transmembrane</keyword>
<dbReference type="GO" id="GO:0016020">
    <property type="term" value="C:membrane"/>
    <property type="evidence" value="ECO:0007669"/>
    <property type="project" value="UniProtKB-SubCell"/>
</dbReference>
<evidence type="ECO:0000256" key="1">
    <source>
        <dbReference type="ARBA" id="ARBA00000900"/>
    </source>
</evidence>
<dbReference type="PANTHER" id="PTHR46905">
    <property type="entry name" value="RING-H2 FINGER PROTEIN ATL78"/>
    <property type="match status" value="1"/>
</dbReference>
<keyword evidence="9 12" id="KW-0472">Membrane</keyword>
<dbReference type="PANTHER" id="PTHR46905:SF7">
    <property type="entry name" value="RING-H2 FINGER PROTEIN ATL78"/>
    <property type="match status" value="1"/>
</dbReference>
<dbReference type="OrthoDB" id="8062037at2759"/>
<evidence type="ECO:0000256" key="2">
    <source>
        <dbReference type="ARBA" id="ARBA00004167"/>
    </source>
</evidence>
<keyword evidence="15" id="KW-1185">Reference proteome</keyword>
<dbReference type="InterPro" id="IPR044602">
    <property type="entry name" value="ATL10/ATL72-79-like"/>
</dbReference>
<protein>
    <recommendedName>
        <fullName evidence="3">RING-type E3 ubiquitin transferase</fullName>
        <ecNumber evidence="3">2.3.2.27</ecNumber>
    </recommendedName>
</protein>
<dbReference type="InterPro" id="IPR013083">
    <property type="entry name" value="Znf_RING/FYVE/PHD"/>
</dbReference>
<evidence type="ECO:0000313" key="14">
    <source>
        <dbReference type="EMBL" id="KAD3067587.1"/>
    </source>
</evidence>
<evidence type="ECO:0000256" key="3">
    <source>
        <dbReference type="ARBA" id="ARBA00012483"/>
    </source>
</evidence>
<dbReference type="EC" id="2.3.2.27" evidence="3"/>
<keyword evidence="8 12" id="KW-1133">Transmembrane helix</keyword>
<dbReference type="AlphaFoldDB" id="A0A5N6M140"/>
<evidence type="ECO:0000256" key="10">
    <source>
        <dbReference type="ARBA" id="ARBA00024209"/>
    </source>
</evidence>